<feature type="transmembrane region" description="Helical" evidence="1">
    <location>
        <begin position="78"/>
        <end position="97"/>
    </location>
</feature>
<protein>
    <recommendedName>
        <fullName evidence="4">EpsG family protein</fullName>
    </recommendedName>
</protein>
<organism evidence="2 3">
    <name type="scientific">Flavobacterium saliperosum</name>
    <dbReference type="NCBI Taxonomy" id="329186"/>
    <lineage>
        <taxon>Bacteria</taxon>
        <taxon>Pseudomonadati</taxon>
        <taxon>Bacteroidota</taxon>
        <taxon>Flavobacteriia</taxon>
        <taxon>Flavobacteriales</taxon>
        <taxon>Flavobacteriaceae</taxon>
        <taxon>Flavobacterium</taxon>
    </lineage>
</organism>
<evidence type="ECO:0000256" key="1">
    <source>
        <dbReference type="SAM" id="Phobius"/>
    </source>
</evidence>
<dbReference type="STRING" id="329186.SAMN02927925_01427"/>
<name>A0A1G4VP10_9FLAO</name>
<dbReference type="Proteomes" id="UP000182124">
    <property type="component" value="Unassembled WGS sequence"/>
</dbReference>
<evidence type="ECO:0008006" key="4">
    <source>
        <dbReference type="Google" id="ProtNLM"/>
    </source>
</evidence>
<accession>A0A1G4VP10</accession>
<reference evidence="2 3" key="1">
    <citation type="submission" date="2016-10" db="EMBL/GenBank/DDBJ databases">
        <authorList>
            <person name="de Groot N.N."/>
        </authorList>
    </citation>
    <scope>NUCLEOTIDE SEQUENCE [LARGE SCALE GENOMIC DNA]</scope>
    <source>
        <strain evidence="2 3">CGMCC 1.3801</strain>
    </source>
</reference>
<dbReference type="EMBL" id="FMTY01000003">
    <property type="protein sequence ID" value="SCX09683.1"/>
    <property type="molecule type" value="Genomic_DNA"/>
</dbReference>
<keyword evidence="1" id="KW-1133">Transmembrane helix</keyword>
<feature type="transmembrane region" description="Helical" evidence="1">
    <location>
        <begin position="272"/>
        <end position="296"/>
    </location>
</feature>
<feature type="transmembrane region" description="Helical" evidence="1">
    <location>
        <begin position="104"/>
        <end position="122"/>
    </location>
</feature>
<feature type="transmembrane region" description="Helical" evidence="1">
    <location>
        <begin position="302"/>
        <end position="323"/>
    </location>
</feature>
<feature type="transmembrane region" description="Helical" evidence="1">
    <location>
        <begin position="159"/>
        <end position="185"/>
    </location>
</feature>
<dbReference type="RefSeq" id="WP_035654832.1">
    <property type="nucleotide sequence ID" value="NZ_CBCSBQ010000006.1"/>
</dbReference>
<keyword evidence="1" id="KW-0472">Membrane</keyword>
<evidence type="ECO:0000313" key="2">
    <source>
        <dbReference type="EMBL" id="SCX09683.1"/>
    </source>
</evidence>
<dbReference type="AlphaFoldDB" id="A0A1G4VP10"/>
<keyword evidence="1" id="KW-0812">Transmembrane</keyword>
<gene>
    <name evidence="2" type="ORF">SAMN02927925_01427</name>
</gene>
<feature type="transmembrane region" description="Helical" evidence="1">
    <location>
        <begin position="197"/>
        <end position="215"/>
    </location>
</feature>
<proteinExistence type="predicted"/>
<feature type="transmembrane region" description="Helical" evidence="1">
    <location>
        <begin position="335"/>
        <end position="352"/>
    </location>
</feature>
<feature type="transmembrane region" description="Helical" evidence="1">
    <location>
        <begin position="12"/>
        <end position="30"/>
    </location>
</feature>
<sequence length="363" mass="42296">MLNSLKSHWSFGVILFGYHLMFTFIGYHYFKENGGDAAFYWLQLKASDSKDWLDFFNYGSNFMLFLNYPFVKLLHMDIAFGFFLYSCIGFLGIFQLYRLLRFHIGDRLLFFGINWLPLLLFLPNLHFWTAMLGKEALCFLFIATVLLELSKGKYTSIALLSSFLLLTVIRPHVSLMLFFSVFTGFFFFGKWTLKTKLIAFAIAAVVCSGLFYMFLQLSEIKSLDFERIRRFNVFSLMSFKDSGTYIPIIEYSYPYKLFTFYFRPLFTEIPSLYGIVLGLENVLVLTAHLLAFVLFLLHYKKLVFPLVFKVILIFALISGVLIVQRYSGFGIFARTKVMLQPFVMVVVLWIFAQLKNKPIASSQ</sequence>
<evidence type="ECO:0000313" key="3">
    <source>
        <dbReference type="Proteomes" id="UP000182124"/>
    </source>
</evidence>